<dbReference type="OrthoDB" id="198787at2759"/>
<evidence type="ECO:0000256" key="2">
    <source>
        <dbReference type="ARBA" id="ARBA00022448"/>
    </source>
</evidence>
<dbReference type="PANTHER" id="PTHR12289">
    <property type="entry name" value="METAXIN RELATED"/>
    <property type="match status" value="1"/>
</dbReference>
<accession>A0A0W4ZCY8</accession>
<dbReference type="Pfam" id="PF10568">
    <property type="entry name" value="Tom37"/>
    <property type="match status" value="1"/>
</dbReference>
<dbReference type="EMBL" id="LFWA01000018">
    <property type="protein sequence ID" value="KTW26239.1"/>
    <property type="molecule type" value="Genomic_DNA"/>
</dbReference>
<name>A0A0W4ZCY8_PNEJ7</name>
<evidence type="ECO:0000256" key="3">
    <source>
        <dbReference type="ARBA" id="ARBA00022787"/>
    </source>
</evidence>
<gene>
    <name evidence="8" type="ORF">T551_03539</name>
</gene>
<sequence>MIHAPPIVARLFEKFPCIQYPSLQVNSPIDTSRHHLFVAYEPHTPHGAPSYDLESLRWQTFLLLTGIPHIVLSASPHASPSGTLPFFVAASNTQNTQSILQANIHETEKNSAYNPIYNAYNPSNEALNGASVPSAAPADTGSASCTAGAANSPHSAVYALPSAEGRLWLARHGAELHPFAGNTALAADADSYLSLIENVLYDAWLYTCFMERENFEKVGGPRYVTGAWPLRGILKWQLSRQIKKRLSGRQKTGLLNTREIYADASHALSALAMRLGQDTWFFGADPLPGSKCLYNAK</sequence>
<comment type="subcellular location">
    <subcellularLocation>
        <location evidence="1">Mitochondrion outer membrane</location>
    </subcellularLocation>
</comment>
<feature type="domain" description="Mitochondrial outer membrane transport complex Sam37/metaxin N-terminal" evidence="7">
    <location>
        <begin position="185"/>
        <end position="237"/>
    </location>
</feature>
<proteinExistence type="predicted"/>
<dbReference type="GO" id="GO:0001401">
    <property type="term" value="C:SAM complex"/>
    <property type="evidence" value="ECO:0007669"/>
    <property type="project" value="InterPro"/>
</dbReference>
<reference evidence="9" key="1">
    <citation type="journal article" date="2016" name="Nat. Commun.">
        <title>Genome analysis of three Pneumocystis species reveals adaptation mechanisms to life exclusively in mammalian hosts.</title>
        <authorList>
            <person name="Ma L."/>
            <person name="Chen Z."/>
            <person name="Huang D.W."/>
            <person name="Kutty G."/>
            <person name="Ishihara M."/>
            <person name="Wang H."/>
            <person name="Abouelleil A."/>
            <person name="Bishop L."/>
            <person name="Davey E."/>
            <person name="Deng R."/>
            <person name="Deng X."/>
            <person name="Fan L."/>
            <person name="Fantoni G."/>
            <person name="Fitzgerald M."/>
            <person name="Gogineni E."/>
            <person name="Goldberg J.M."/>
            <person name="Handley G."/>
            <person name="Hu X."/>
            <person name="Huber C."/>
            <person name="Jiao X."/>
            <person name="Jones K."/>
            <person name="Levin J.Z."/>
            <person name="Liu Y."/>
            <person name="Macdonald P."/>
            <person name="Melnikov A."/>
            <person name="Raley C."/>
            <person name="Sassi M."/>
            <person name="Sherman B.T."/>
            <person name="Song X."/>
            <person name="Sykes S."/>
            <person name="Tran B."/>
            <person name="Walsh L."/>
            <person name="Xia Y."/>
            <person name="Yang J."/>
            <person name="Young S."/>
            <person name="Zeng Q."/>
            <person name="Zheng X."/>
            <person name="Stephens R."/>
            <person name="Nusbaum C."/>
            <person name="Birren B.W."/>
            <person name="Azadi P."/>
            <person name="Lempicki R.A."/>
            <person name="Cuomo C.A."/>
            <person name="Kovacs J.A."/>
        </authorList>
    </citation>
    <scope>NUCLEOTIDE SEQUENCE [LARGE SCALE GENOMIC DNA]</scope>
    <source>
        <strain evidence="9">RU7</strain>
    </source>
</reference>
<evidence type="ECO:0000256" key="6">
    <source>
        <dbReference type="ARBA" id="ARBA00023136"/>
    </source>
</evidence>
<keyword evidence="2" id="KW-0813">Transport</keyword>
<protein>
    <recommendedName>
        <fullName evidence="7">Mitochondrial outer membrane transport complex Sam37/metaxin N-terminal domain-containing protein</fullName>
    </recommendedName>
</protein>
<keyword evidence="3" id="KW-1000">Mitochondrion outer membrane</keyword>
<dbReference type="InterPro" id="IPR019564">
    <property type="entry name" value="Sam37/metaxin_N"/>
</dbReference>
<dbReference type="VEuPathDB" id="FungiDB:T551_03539"/>
<evidence type="ECO:0000256" key="1">
    <source>
        <dbReference type="ARBA" id="ARBA00004294"/>
    </source>
</evidence>
<evidence type="ECO:0000256" key="5">
    <source>
        <dbReference type="ARBA" id="ARBA00023128"/>
    </source>
</evidence>
<keyword evidence="6" id="KW-0472">Membrane</keyword>
<dbReference type="AlphaFoldDB" id="A0A0W4ZCY8"/>
<keyword evidence="9" id="KW-1185">Reference proteome</keyword>
<evidence type="ECO:0000313" key="8">
    <source>
        <dbReference type="EMBL" id="KTW26239.1"/>
    </source>
</evidence>
<dbReference type="RefSeq" id="XP_018227942.1">
    <property type="nucleotide sequence ID" value="XM_018375802.1"/>
</dbReference>
<dbReference type="PANTHER" id="PTHR12289:SF41">
    <property type="entry name" value="FAILED AXON CONNECTIONS-RELATED"/>
    <property type="match status" value="1"/>
</dbReference>
<evidence type="ECO:0000256" key="4">
    <source>
        <dbReference type="ARBA" id="ARBA00022927"/>
    </source>
</evidence>
<keyword evidence="5" id="KW-0496">Mitochondrion</keyword>
<evidence type="ECO:0000259" key="7">
    <source>
        <dbReference type="Pfam" id="PF10568"/>
    </source>
</evidence>
<dbReference type="GeneID" id="28942057"/>
<evidence type="ECO:0000313" key="9">
    <source>
        <dbReference type="Proteomes" id="UP000053447"/>
    </source>
</evidence>
<dbReference type="InterPro" id="IPR050931">
    <property type="entry name" value="Mito_Protein_Transport_Metaxin"/>
</dbReference>
<organism evidence="8 9">
    <name type="scientific">Pneumocystis jirovecii (strain RU7)</name>
    <name type="common">Human pneumocystis pneumonia agent</name>
    <dbReference type="NCBI Taxonomy" id="1408657"/>
    <lineage>
        <taxon>Eukaryota</taxon>
        <taxon>Fungi</taxon>
        <taxon>Dikarya</taxon>
        <taxon>Ascomycota</taxon>
        <taxon>Taphrinomycotina</taxon>
        <taxon>Pneumocystomycetes</taxon>
        <taxon>Pneumocystaceae</taxon>
        <taxon>Pneumocystis</taxon>
    </lineage>
</organism>
<dbReference type="Proteomes" id="UP000053447">
    <property type="component" value="Unassembled WGS sequence"/>
</dbReference>
<comment type="caution">
    <text evidence="8">The sequence shown here is derived from an EMBL/GenBank/DDBJ whole genome shotgun (WGS) entry which is preliminary data.</text>
</comment>
<keyword evidence="4" id="KW-0653">Protein transport</keyword>
<dbReference type="STRING" id="1408657.A0A0W4ZCY8"/>
<dbReference type="GO" id="GO:0015031">
    <property type="term" value="P:protein transport"/>
    <property type="evidence" value="ECO:0007669"/>
    <property type="project" value="UniProtKB-KW"/>
</dbReference>